<dbReference type="GO" id="GO:0003725">
    <property type="term" value="F:double-stranded RNA binding"/>
    <property type="evidence" value="ECO:0007669"/>
    <property type="project" value="InterPro"/>
</dbReference>
<feature type="compositionally biased region" description="Basic residues" evidence="1">
    <location>
        <begin position="112"/>
        <end position="131"/>
    </location>
</feature>
<dbReference type="OMA" id="EINGPEP"/>
<keyword evidence="2" id="KW-1185">Reference proteome</keyword>
<dbReference type="PANTHER" id="PTHR13507">
    <property type="entry name" value="PRKR-INTERACTING PROTEIN 1"/>
    <property type="match status" value="1"/>
</dbReference>
<evidence type="ECO:0000313" key="3">
    <source>
        <dbReference type="RefSeq" id="XP_018012993.1"/>
    </source>
</evidence>
<gene>
    <name evidence="3" type="primary">LOC108670054</name>
</gene>
<feature type="compositionally biased region" description="Basic and acidic residues" evidence="1">
    <location>
        <begin position="101"/>
        <end position="111"/>
    </location>
</feature>
<dbReference type="InterPro" id="IPR009548">
    <property type="entry name" value="Prkrip1"/>
</dbReference>
<feature type="region of interest" description="Disordered" evidence="1">
    <location>
        <begin position="101"/>
        <end position="228"/>
    </location>
</feature>
<dbReference type="GO" id="GO:0005730">
    <property type="term" value="C:nucleolus"/>
    <property type="evidence" value="ECO:0007669"/>
    <property type="project" value="TreeGrafter"/>
</dbReference>
<feature type="compositionally biased region" description="Basic and acidic residues" evidence="1">
    <location>
        <begin position="167"/>
        <end position="179"/>
    </location>
</feature>
<reference evidence="3" key="1">
    <citation type="submission" date="2025-08" db="UniProtKB">
        <authorList>
            <consortium name="RefSeq"/>
        </authorList>
    </citation>
    <scope>IDENTIFICATION</scope>
    <source>
        <tissue evidence="3">Whole organism</tissue>
    </source>
</reference>
<feature type="compositionally biased region" description="Polar residues" evidence="1">
    <location>
        <begin position="187"/>
        <end position="204"/>
    </location>
</feature>
<dbReference type="Pfam" id="PF06658">
    <property type="entry name" value="DUF1168"/>
    <property type="match status" value="1"/>
</dbReference>
<sequence>MGSDEESVRVVKNATDLQRLKLEKLMKNPEKPAFIPERPKEKKFPNAPEFVRNVMGSSAGAGSGEFHVYRHIRRREYARQEFLHQMSEKERLDYEYHCKLKENERSTAEKAAKKRAKRQRRKQHLRAKRSKGAPGNKNNSSSSSETEDSEESEEENVPGNSAEKDEEANKCEDRVKESDENCVVEVNGNNLPDSCDTNVSQNNMQDEKEEATSSDIPSEEKAGESTCTKKSLKELLNKNILKLKEKEDT</sequence>
<dbReference type="GO" id="GO:0019901">
    <property type="term" value="F:protein kinase binding"/>
    <property type="evidence" value="ECO:0007669"/>
    <property type="project" value="TreeGrafter"/>
</dbReference>
<name>A0A8B7NH87_HYAAZ</name>
<organism evidence="2 3">
    <name type="scientific">Hyalella azteca</name>
    <name type="common">Amphipod</name>
    <dbReference type="NCBI Taxonomy" id="294128"/>
    <lineage>
        <taxon>Eukaryota</taxon>
        <taxon>Metazoa</taxon>
        <taxon>Ecdysozoa</taxon>
        <taxon>Arthropoda</taxon>
        <taxon>Crustacea</taxon>
        <taxon>Multicrustacea</taxon>
        <taxon>Malacostraca</taxon>
        <taxon>Eumalacostraca</taxon>
        <taxon>Peracarida</taxon>
        <taxon>Amphipoda</taxon>
        <taxon>Senticaudata</taxon>
        <taxon>Talitrida</taxon>
        <taxon>Talitroidea</taxon>
        <taxon>Hyalellidae</taxon>
        <taxon>Hyalella</taxon>
    </lineage>
</organism>
<feature type="compositionally biased region" description="Acidic residues" evidence="1">
    <location>
        <begin position="145"/>
        <end position="156"/>
    </location>
</feature>
<dbReference type="AlphaFoldDB" id="A0A8B7NH87"/>
<dbReference type="GeneID" id="108670054"/>
<dbReference type="GO" id="GO:0004860">
    <property type="term" value="F:protein kinase inhibitor activity"/>
    <property type="evidence" value="ECO:0007669"/>
    <property type="project" value="TreeGrafter"/>
</dbReference>
<dbReference type="Proteomes" id="UP000694843">
    <property type="component" value="Unplaced"/>
</dbReference>
<protein>
    <submittedName>
        <fullName evidence="3">PRKR-interacting protein 1 homolog</fullName>
    </submittedName>
</protein>
<dbReference type="RefSeq" id="XP_018012993.1">
    <property type="nucleotide sequence ID" value="XM_018157504.2"/>
</dbReference>
<evidence type="ECO:0000256" key="1">
    <source>
        <dbReference type="SAM" id="MobiDB-lite"/>
    </source>
</evidence>
<proteinExistence type="predicted"/>
<evidence type="ECO:0000313" key="2">
    <source>
        <dbReference type="Proteomes" id="UP000694843"/>
    </source>
</evidence>
<dbReference type="OrthoDB" id="10067079at2759"/>
<dbReference type="KEGG" id="hazt:108670054"/>
<accession>A0A8B7NH87</accession>
<dbReference type="PANTHER" id="PTHR13507:SF0">
    <property type="entry name" value="PRKR-INTERACTING PROTEIN 1"/>
    <property type="match status" value="1"/>
</dbReference>